<protein>
    <recommendedName>
        <fullName evidence="4">Galactose oxidase</fullName>
    </recommendedName>
</protein>
<evidence type="ECO:0000313" key="2">
    <source>
        <dbReference type="EMBL" id="EAT86612.1"/>
    </source>
</evidence>
<keyword evidence="1" id="KW-0732">Signal</keyword>
<dbReference type="InterPro" id="IPR006652">
    <property type="entry name" value="Kelch_1"/>
</dbReference>
<feature type="signal peptide" evidence="1">
    <location>
        <begin position="1"/>
        <end position="19"/>
    </location>
</feature>
<dbReference type="Pfam" id="PF01344">
    <property type="entry name" value="Kelch_1"/>
    <property type="match status" value="1"/>
</dbReference>
<dbReference type="KEGG" id="pno:SNOG_05548"/>
<dbReference type="STRING" id="321614.Q0URR6"/>
<dbReference type="AlphaFoldDB" id="Q0URR6"/>
<reference evidence="3" key="1">
    <citation type="journal article" date="2007" name="Plant Cell">
        <title>Dothideomycete-plant interactions illuminated by genome sequencing and EST analysis of the wheat pathogen Stagonospora nodorum.</title>
        <authorList>
            <person name="Hane J.K."/>
            <person name="Lowe R.G."/>
            <person name="Solomon P.S."/>
            <person name="Tan K.C."/>
            <person name="Schoch C.L."/>
            <person name="Spatafora J.W."/>
            <person name="Crous P.W."/>
            <person name="Kodira C."/>
            <person name="Birren B.W."/>
            <person name="Galagan J.E."/>
            <person name="Torriani S.F."/>
            <person name="McDonald B.A."/>
            <person name="Oliver R.P."/>
        </authorList>
    </citation>
    <scope>NUCLEOTIDE SEQUENCE [LARGE SCALE GENOMIC DNA]</scope>
    <source>
        <strain evidence="3">SN15 / ATCC MYA-4574 / FGSC 10173</strain>
    </source>
</reference>
<dbReference type="GeneID" id="5972830"/>
<gene>
    <name evidence="2" type="ORF">SNOG_05548</name>
</gene>
<sequence>MHYVSLALFTTGWSTLTAAAPYTHNRQGWIDFAPVARGPRKEGAVAAIGNDIYLLGGHIKPTGQVIPVVDWVEVFNVEKNSWRNASSLPEPLTHLNSIGVNGRLYVLGAMEVVDSFWNGTRKSWEYDPITDKWSDLPPIPDYRLSISKLGRGPACRIFPEPRDHFGGAIKDGVFYVTGGRSKGVQNVHDDTFALDLKSENSTWVTKAKMPTARGGQLTSSVGSIVYTFGGESTVQVTGNAVGIFNQTEAYDTVNDVWYEIDTVPFPRHGTGAVSVGNCNFIVGGGTTSDIVVSTPTDANTAFCV</sequence>
<dbReference type="PANTHER" id="PTHR45632">
    <property type="entry name" value="LD33804P"/>
    <property type="match status" value="1"/>
</dbReference>
<dbReference type="Pfam" id="PF24681">
    <property type="entry name" value="Kelch_KLHDC2_KLHL20_DRC7"/>
    <property type="match status" value="1"/>
</dbReference>
<dbReference type="PANTHER" id="PTHR45632:SF24">
    <property type="entry name" value="GALACTOSE OXIDASE"/>
    <property type="match status" value="1"/>
</dbReference>
<dbReference type="SUPFAM" id="SSF117281">
    <property type="entry name" value="Kelch motif"/>
    <property type="match status" value="1"/>
</dbReference>
<evidence type="ECO:0000313" key="3">
    <source>
        <dbReference type="Proteomes" id="UP000001055"/>
    </source>
</evidence>
<name>Q0URR6_PHANO</name>
<dbReference type="Proteomes" id="UP000001055">
    <property type="component" value="Unassembled WGS sequence"/>
</dbReference>
<dbReference type="Gene3D" id="2.120.10.80">
    <property type="entry name" value="Kelch-type beta propeller"/>
    <property type="match status" value="2"/>
</dbReference>
<dbReference type="VEuPathDB" id="FungiDB:JI435_055480"/>
<dbReference type="InParanoid" id="Q0URR6"/>
<accession>Q0URR6</accession>
<dbReference type="InterPro" id="IPR015915">
    <property type="entry name" value="Kelch-typ_b-propeller"/>
</dbReference>
<dbReference type="EMBL" id="CH445332">
    <property type="protein sequence ID" value="EAT86612.1"/>
    <property type="molecule type" value="Genomic_DNA"/>
</dbReference>
<evidence type="ECO:0008006" key="4">
    <source>
        <dbReference type="Google" id="ProtNLM"/>
    </source>
</evidence>
<dbReference type="SMART" id="SM00612">
    <property type="entry name" value="Kelch"/>
    <property type="match status" value="3"/>
</dbReference>
<evidence type="ECO:0000256" key="1">
    <source>
        <dbReference type="SAM" id="SignalP"/>
    </source>
</evidence>
<dbReference type="OMA" id="VWIKPSR"/>
<feature type="chain" id="PRO_5004178088" description="Galactose oxidase" evidence="1">
    <location>
        <begin position="20"/>
        <end position="304"/>
    </location>
</feature>
<dbReference type="RefSeq" id="XP_001795953.1">
    <property type="nucleotide sequence ID" value="XM_001795901.1"/>
</dbReference>
<organism evidence="2 3">
    <name type="scientific">Phaeosphaeria nodorum (strain SN15 / ATCC MYA-4574 / FGSC 10173)</name>
    <name type="common">Glume blotch fungus</name>
    <name type="synonym">Parastagonospora nodorum</name>
    <dbReference type="NCBI Taxonomy" id="321614"/>
    <lineage>
        <taxon>Eukaryota</taxon>
        <taxon>Fungi</taxon>
        <taxon>Dikarya</taxon>
        <taxon>Ascomycota</taxon>
        <taxon>Pezizomycotina</taxon>
        <taxon>Dothideomycetes</taxon>
        <taxon>Pleosporomycetidae</taxon>
        <taxon>Pleosporales</taxon>
        <taxon>Pleosporineae</taxon>
        <taxon>Phaeosphaeriaceae</taxon>
        <taxon>Parastagonospora</taxon>
    </lineage>
</organism>
<proteinExistence type="predicted"/>